<name>A0A848N3J8_9FLAO</name>
<protein>
    <submittedName>
        <fullName evidence="1">Potassium-transporting ATPase subunit F</fullName>
    </submittedName>
</protein>
<comment type="caution">
    <text evidence="1">The sequence shown here is derived from an EMBL/GenBank/DDBJ whole genome shotgun (WGS) entry which is preliminary data.</text>
</comment>
<evidence type="ECO:0000313" key="2">
    <source>
        <dbReference type="Proteomes" id="UP000548067"/>
    </source>
</evidence>
<sequence>MTLLFITAIAIFFYMIYVLVKPEEF</sequence>
<reference evidence="1 2" key="1">
    <citation type="submission" date="2020-04" db="EMBL/GenBank/DDBJ databases">
        <title>Genome analysis and antimicrobial resistance characteristics of Chryseobacterium aquaticum isolated from farmed salmonids.</title>
        <authorList>
            <person name="Saticioglu I.B."/>
            <person name="Duman M."/>
            <person name="Altun S."/>
        </authorList>
    </citation>
    <scope>NUCLEOTIDE SEQUENCE [LARGE SCALE GENOMIC DNA]</scope>
    <source>
        <strain evidence="1 2">C-174</strain>
    </source>
</reference>
<dbReference type="GO" id="GO:0008556">
    <property type="term" value="F:P-type potassium transmembrane transporter activity"/>
    <property type="evidence" value="ECO:0007669"/>
    <property type="project" value="InterPro"/>
</dbReference>
<dbReference type="Pfam" id="PF09604">
    <property type="entry name" value="Potass_KdpF"/>
    <property type="match status" value="1"/>
</dbReference>
<gene>
    <name evidence="1" type="ORF">HIO71_02125</name>
</gene>
<dbReference type="InterPro" id="IPR011726">
    <property type="entry name" value="KdpF"/>
</dbReference>
<dbReference type="EMBL" id="JABCJF010000001">
    <property type="protein sequence ID" value="NMR32999.1"/>
    <property type="molecule type" value="Genomic_DNA"/>
</dbReference>
<evidence type="ECO:0000313" key="1">
    <source>
        <dbReference type="EMBL" id="NMR32999.1"/>
    </source>
</evidence>
<organism evidence="1 2">
    <name type="scientific">Chryseobacterium aquaticum</name>
    <dbReference type="NCBI Taxonomy" id="452084"/>
    <lineage>
        <taxon>Bacteria</taxon>
        <taxon>Pseudomonadati</taxon>
        <taxon>Bacteroidota</taxon>
        <taxon>Flavobacteriia</taxon>
        <taxon>Flavobacteriales</taxon>
        <taxon>Weeksellaceae</taxon>
        <taxon>Chryseobacterium group</taxon>
        <taxon>Chryseobacterium</taxon>
    </lineage>
</organism>
<dbReference type="Proteomes" id="UP000548067">
    <property type="component" value="Unassembled WGS sequence"/>
</dbReference>
<dbReference type="GO" id="GO:0005886">
    <property type="term" value="C:plasma membrane"/>
    <property type="evidence" value="ECO:0007669"/>
    <property type="project" value="InterPro"/>
</dbReference>
<dbReference type="AlphaFoldDB" id="A0A848N3J8"/>
<accession>A0A848N3J8</accession>
<proteinExistence type="predicted"/>